<dbReference type="Gene3D" id="3.40.50.720">
    <property type="entry name" value="NAD(P)-binding Rossmann-like Domain"/>
    <property type="match status" value="1"/>
</dbReference>
<evidence type="ECO:0000256" key="1">
    <source>
        <dbReference type="ARBA" id="ARBA00006484"/>
    </source>
</evidence>
<accession>A0AAD4CNW0</accession>
<dbReference type="PANTHER" id="PTHR42760">
    <property type="entry name" value="SHORT-CHAIN DEHYDROGENASES/REDUCTASES FAMILY MEMBER"/>
    <property type="match status" value="1"/>
</dbReference>
<keyword evidence="3" id="KW-0560">Oxidoreductase</keyword>
<dbReference type="EMBL" id="VCAU01000030">
    <property type="protein sequence ID" value="KAF9889984.1"/>
    <property type="molecule type" value="Genomic_DNA"/>
</dbReference>
<reference evidence="4" key="2">
    <citation type="submission" date="2020-02" db="EMBL/GenBank/DDBJ databases">
        <authorList>
            <person name="Gilchrist C.L.M."/>
            <person name="Chooi Y.-H."/>
        </authorList>
    </citation>
    <scope>NUCLEOTIDE SEQUENCE</scope>
    <source>
        <strain evidence="4">MST-FP2251</strain>
    </source>
</reference>
<dbReference type="InterPro" id="IPR036291">
    <property type="entry name" value="NAD(P)-bd_dom_sf"/>
</dbReference>
<dbReference type="GO" id="GO:0016616">
    <property type="term" value="F:oxidoreductase activity, acting on the CH-OH group of donors, NAD or NADP as acceptor"/>
    <property type="evidence" value="ECO:0007669"/>
    <property type="project" value="TreeGrafter"/>
</dbReference>
<protein>
    <recommendedName>
        <fullName evidence="6">2-deoxy-D-gluconate 3-dehydrogenase</fullName>
    </recommendedName>
</protein>
<dbReference type="Proteomes" id="UP001194746">
    <property type="component" value="Unassembled WGS sequence"/>
</dbReference>
<dbReference type="GO" id="GO:0044550">
    <property type="term" value="P:secondary metabolite biosynthetic process"/>
    <property type="evidence" value="ECO:0007669"/>
    <property type="project" value="UniProtKB-ARBA"/>
</dbReference>
<dbReference type="PRINTS" id="PR00081">
    <property type="entry name" value="GDHRDH"/>
</dbReference>
<dbReference type="InterPro" id="IPR020904">
    <property type="entry name" value="Sc_DH/Rdtase_CS"/>
</dbReference>
<evidence type="ECO:0000313" key="4">
    <source>
        <dbReference type="EMBL" id="KAF9889984.1"/>
    </source>
</evidence>
<evidence type="ECO:0000256" key="3">
    <source>
        <dbReference type="ARBA" id="ARBA00023002"/>
    </source>
</evidence>
<comment type="similarity">
    <text evidence="1">Belongs to the short-chain dehydrogenases/reductases (SDR) family.</text>
</comment>
<proteinExistence type="inferred from homology"/>
<organism evidence="4 5">
    <name type="scientific">Aspergillus nanangensis</name>
    <dbReference type="NCBI Taxonomy" id="2582783"/>
    <lineage>
        <taxon>Eukaryota</taxon>
        <taxon>Fungi</taxon>
        <taxon>Dikarya</taxon>
        <taxon>Ascomycota</taxon>
        <taxon>Pezizomycotina</taxon>
        <taxon>Eurotiomycetes</taxon>
        <taxon>Eurotiomycetidae</taxon>
        <taxon>Eurotiales</taxon>
        <taxon>Aspergillaceae</taxon>
        <taxon>Aspergillus</taxon>
        <taxon>Aspergillus subgen. Circumdati</taxon>
    </lineage>
</organism>
<evidence type="ECO:0000313" key="5">
    <source>
        <dbReference type="Proteomes" id="UP001194746"/>
    </source>
</evidence>
<gene>
    <name evidence="4" type="ORF">FE257_006664</name>
</gene>
<keyword evidence="5" id="KW-1185">Reference proteome</keyword>
<dbReference type="InterPro" id="IPR002347">
    <property type="entry name" value="SDR_fam"/>
</dbReference>
<dbReference type="PANTHER" id="PTHR42760:SF115">
    <property type="entry name" value="3-OXOACYL-[ACYL-CARRIER-PROTEIN] REDUCTASE FABG"/>
    <property type="match status" value="1"/>
</dbReference>
<dbReference type="SUPFAM" id="SSF51735">
    <property type="entry name" value="NAD(P)-binding Rossmann-fold domains"/>
    <property type="match status" value="1"/>
</dbReference>
<dbReference type="PRINTS" id="PR00080">
    <property type="entry name" value="SDRFAMILY"/>
</dbReference>
<evidence type="ECO:0008006" key="6">
    <source>
        <dbReference type="Google" id="ProtNLM"/>
    </source>
</evidence>
<name>A0AAD4CNW0_ASPNN</name>
<dbReference type="AlphaFoldDB" id="A0AAD4CNW0"/>
<keyword evidence="2" id="KW-0521">NADP</keyword>
<reference evidence="4" key="1">
    <citation type="journal article" date="2019" name="Beilstein J. Org. Chem.">
        <title>Nanangenines: drimane sesquiterpenoids as the dominant metabolite cohort of a novel Australian fungus, Aspergillus nanangensis.</title>
        <authorList>
            <person name="Lacey H.J."/>
            <person name="Gilchrist C.L.M."/>
            <person name="Crombie A."/>
            <person name="Kalaitzis J.A."/>
            <person name="Vuong D."/>
            <person name="Rutledge P.J."/>
            <person name="Turner P."/>
            <person name="Pitt J.I."/>
            <person name="Lacey E."/>
            <person name="Chooi Y.H."/>
            <person name="Piggott A.M."/>
        </authorList>
    </citation>
    <scope>NUCLEOTIDE SEQUENCE</scope>
    <source>
        <strain evidence="4">MST-FP2251</strain>
    </source>
</reference>
<dbReference type="Pfam" id="PF13561">
    <property type="entry name" value="adh_short_C2"/>
    <property type="match status" value="1"/>
</dbReference>
<comment type="caution">
    <text evidence="4">The sequence shown here is derived from an EMBL/GenBank/DDBJ whole genome shotgun (WGS) entry which is preliminary data.</text>
</comment>
<evidence type="ECO:0000256" key="2">
    <source>
        <dbReference type="ARBA" id="ARBA00022857"/>
    </source>
</evidence>
<dbReference type="PROSITE" id="PS00061">
    <property type="entry name" value="ADH_SHORT"/>
    <property type="match status" value="1"/>
</dbReference>
<dbReference type="FunFam" id="3.40.50.720:FF:000084">
    <property type="entry name" value="Short-chain dehydrogenase reductase"/>
    <property type="match status" value="1"/>
</dbReference>
<sequence length="267" mass="28720">MASQSVTLPPFLRNFSVEGRVALVTGGSGGIGIGVCTALAESGADIVSLQLPTEPTDVQTAVEKVGKKCHIYHFDLNQLDTIPPVMEKVMSTHNPSIIINCAGIIMKGETTEFPIEGFEKVIRVNTTASIVVAREAVKSWLKQEKLPFARKIINFASISSFQGNLENIAYVASKGAVLNMTRGMSNEWAPHGITVNCVAPGYTKSRMTEKTYTNEAYNEQLYKKLPAQRWGEPKDLGAACVYLASPASDYVSGTCLVVDGGYLGGLP</sequence>